<feature type="binding site" evidence="1">
    <location>
        <position position="346"/>
    </location>
    <ligand>
        <name>Mn(2+)</name>
        <dbReference type="ChEBI" id="CHEBI:29035"/>
        <label>2</label>
    </ligand>
</feature>
<evidence type="ECO:0000313" key="4">
    <source>
        <dbReference type="EMBL" id="TGG87311.1"/>
    </source>
</evidence>
<dbReference type="PANTHER" id="PTHR11014:SF63">
    <property type="entry name" value="METALLOPEPTIDASE, PUTATIVE (AFU_ORTHOLOGUE AFUA_6G09600)-RELATED"/>
    <property type="match status" value="1"/>
</dbReference>
<dbReference type="PANTHER" id="PTHR11014">
    <property type="entry name" value="PEPTIDASE M20 FAMILY MEMBER"/>
    <property type="match status" value="1"/>
</dbReference>
<dbReference type="EMBL" id="FMYV01000005">
    <property type="protein sequence ID" value="SDC60118.1"/>
    <property type="molecule type" value="Genomic_DNA"/>
</dbReference>
<feature type="binding site" evidence="1">
    <location>
        <position position="98"/>
    </location>
    <ligand>
        <name>Mn(2+)</name>
        <dbReference type="ChEBI" id="CHEBI:29035"/>
        <label>2</label>
    </ligand>
</feature>
<dbReference type="InterPro" id="IPR036264">
    <property type="entry name" value="Bact_exopeptidase_dim_dom"/>
</dbReference>
<dbReference type="EMBL" id="SRME01000005">
    <property type="protein sequence ID" value="TGG87311.1"/>
    <property type="molecule type" value="Genomic_DNA"/>
</dbReference>
<feature type="binding site" evidence="1">
    <location>
        <position position="130"/>
    </location>
    <ligand>
        <name>Mn(2+)</name>
        <dbReference type="ChEBI" id="CHEBI:29035"/>
        <label>2</label>
    </ligand>
</feature>
<dbReference type="SUPFAM" id="SSF55031">
    <property type="entry name" value="Bacterial exopeptidase dimerisation domain"/>
    <property type="match status" value="1"/>
</dbReference>
<keyword evidence="4" id="KW-0378">Hydrolase</keyword>
<dbReference type="Gene3D" id="3.40.630.10">
    <property type="entry name" value="Zn peptidases"/>
    <property type="match status" value="1"/>
</dbReference>
<dbReference type="SUPFAM" id="SSF53187">
    <property type="entry name" value="Zn-dependent exopeptidases"/>
    <property type="match status" value="1"/>
</dbReference>
<dbReference type="OrthoDB" id="9776731at2"/>
<keyword evidence="1" id="KW-0464">Manganese</keyword>
<dbReference type="Pfam" id="PF07687">
    <property type="entry name" value="M20_dimer"/>
    <property type="match status" value="1"/>
</dbReference>
<evidence type="ECO:0000313" key="3">
    <source>
        <dbReference type="EMBL" id="SDC60118.1"/>
    </source>
</evidence>
<dbReference type="NCBIfam" id="TIGR01891">
    <property type="entry name" value="amidohydrolases"/>
    <property type="match status" value="1"/>
</dbReference>
<proteinExistence type="predicted"/>
<dbReference type="STRING" id="28234.SAMN04488588_1418"/>
<dbReference type="Gene3D" id="3.30.70.360">
    <property type="match status" value="1"/>
</dbReference>
<comment type="cofactor">
    <cofactor evidence="1">
        <name>Mn(2+)</name>
        <dbReference type="ChEBI" id="CHEBI:29035"/>
    </cofactor>
    <text evidence="1">The Mn(2+) ion enhances activity.</text>
</comment>
<dbReference type="RefSeq" id="WP_091404112.1">
    <property type="nucleotide sequence ID" value="NZ_FMYV01000005.1"/>
</dbReference>
<evidence type="ECO:0000259" key="2">
    <source>
        <dbReference type="Pfam" id="PF07687"/>
    </source>
</evidence>
<dbReference type="Proteomes" id="UP000199322">
    <property type="component" value="Unassembled WGS sequence"/>
</dbReference>
<keyword evidence="1" id="KW-0479">Metal-binding</keyword>
<dbReference type="GO" id="GO:0016787">
    <property type="term" value="F:hydrolase activity"/>
    <property type="evidence" value="ECO:0007669"/>
    <property type="project" value="UniProtKB-KW"/>
</dbReference>
<organism evidence="3 5">
    <name type="scientific">Geotoga petraea</name>
    <dbReference type="NCBI Taxonomy" id="28234"/>
    <lineage>
        <taxon>Bacteria</taxon>
        <taxon>Thermotogati</taxon>
        <taxon>Thermotogota</taxon>
        <taxon>Thermotogae</taxon>
        <taxon>Petrotogales</taxon>
        <taxon>Petrotogaceae</taxon>
        <taxon>Geotoga</taxon>
    </lineage>
</organism>
<feature type="binding site" evidence="1">
    <location>
        <position position="96"/>
    </location>
    <ligand>
        <name>Mn(2+)</name>
        <dbReference type="ChEBI" id="CHEBI:29035"/>
        <label>2</label>
    </ligand>
</feature>
<name>A0A1G6MWZ2_9BACT</name>
<gene>
    <name evidence="4" type="ORF">E4650_08380</name>
    <name evidence="3" type="ORF">SAMN04488588_1418</name>
</gene>
<reference evidence="4 6" key="2">
    <citation type="submission" date="2019-04" db="EMBL/GenBank/DDBJ databases">
        <title>Draft genome sequence data and analysis of a Fermenting Bacterium, Geotoga petraea strain HO-Geo1, isolated from heavy-oil petroleum reservoir in Russia.</title>
        <authorList>
            <person name="Grouzdev D.S."/>
            <person name="Semenova E.M."/>
            <person name="Sokolova D.S."/>
            <person name="Tourova T.P."/>
            <person name="Poltaraus A.B."/>
            <person name="Nazina T.N."/>
        </authorList>
    </citation>
    <scope>NUCLEOTIDE SEQUENCE [LARGE SCALE GENOMIC DNA]</scope>
    <source>
        <strain evidence="4 6">HO-Geo1</strain>
    </source>
</reference>
<accession>A0A1G6MWZ2</accession>
<dbReference type="Pfam" id="PF01546">
    <property type="entry name" value="Peptidase_M20"/>
    <property type="match status" value="1"/>
</dbReference>
<evidence type="ECO:0000256" key="1">
    <source>
        <dbReference type="PIRSR" id="PIRSR005962-1"/>
    </source>
</evidence>
<dbReference type="AlphaFoldDB" id="A0A1G6MWZ2"/>
<dbReference type="Proteomes" id="UP000297288">
    <property type="component" value="Unassembled WGS sequence"/>
</dbReference>
<dbReference type="PIRSF" id="PIRSF005962">
    <property type="entry name" value="Pept_M20D_amidohydro"/>
    <property type="match status" value="1"/>
</dbReference>
<feature type="binding site" evidence="1">
    <location>
        <position position="156"/>
    </location>
    <ligand>
        <name>Mn(2+)</name>
        <dbReference type="ChEBI" id="CHEBI:29035"/>
        <label>2</label>
    </ligand>
</feature>
<dbReference type="InterPro" id="IPR011650">
    <property type="entry name" value="Peptidase_M20_dimer"/>
</dbReference>
<reference evidence="3 5" key="1">
    <citation type="submission" date="2016-10" db="EMBL/GenBank/DDBJ databases">
        <authorList>
            <person name="de Groot N.N."/>
        </authorList>
    </citation>
    <scope>NUCLEOTIDE SEQUENCE [LARGE SCALE GENOMIC DNA]</scope>
    <source>
        <strain evidence="3 5">WG14</strain>
    </source>
</reference>
<protein>
    <submittedName>
        <fullName evidence="4">Amidohydrolase</fullName>
    </submittedName>
    <submittedName>
        <fullName evidence="3">N-acetyldiaminopimelate deacetylase</fullName>
    </submittedName>
</protein>
<dbReference type="InterPro" id="IPR002933">
    <property type="entry name" value="Peptidase_M20"/>
</dbReference>
<keyword evidence="5" id="KW-1185">Reference proteome</keyword>
<sequence>MILSPKEFREELHKIPEVAFNEYKTTQFIVDNIRKAKEKYNSNLELFRLLETGLICVYTQNLGEEYTLFRADIDALPIKEKTGVDFSSKNNNMHACGHDVHSSILYGTILEVMKNDIKKNLIFVFQPAEEHGGGAEKILKTGFLDKYKIKNAFALHVTDEYDLGTISSTKGTLFASAMEFDVDFKGVAAHCARPDKGKNALDAARMFLDQIEKMPKNPEIPLVVGVGKMQAGNVRNIIAPTAKIEGTLRSTDSKSCEKYRENMKNILNGIENITGVETTFDMGSFYKEVIVDAELYDKVEEILKDEYKITDVGFKFTGEDFGFFTQKYPSFMFWLGTNEGQQFGLHNPQFLPSSKVINIGIDIFQKIIKNI</sequence>
<dbReference type="InterPro" id="IPR017439">
    <property type="entry name" value="Amidohydrolase"/>
</dbReference>
<evidence type="ECO:0000313" key="6">
    <source>
        <dbReference type="Proteomes" id="UP000297288"/>
    </source>
</evidence>
<dbReference type="GO" id="GO:0046872">
    <property type="term" value="F:metal ion binding"/>
    <property type="evidence" value="ECO:0007669"/>
    <property type="project" value="UniProtKB-KW"/>
</dbReference>
<evidence type="ECO:0000313" key="5">
    <source>
        <dbReference type="Proteomes" id="UP000199322"/>
    </source>
</evidence>
<feature type="domain" description="Peptidase M20 dimerisation" evidence="2">
    <location>
        <begin position="177"/>
        <end position="268"/>
    </location>
</feature>